<name>A0AAU9JQN7_9CILI</name>
<evidence type="ECO:0000313" key="3">
    <source>
        <dbReference type="Proteomes" id="UP001162131"/>
    </source>
</evidence>
<sequence length="123" mass="14355">MISTYKKPFNYDRASMWYSIFLTCSLLFWICCGISKWSKAAALIILLAGWAILGLFGIFFQKKYLPCLLISEKDKNIFNLFRFQLSSTRIEDAGIGRHAEYAYIKSDKNEKDEENPENSKFIR</sequence>
<organism evidence="2 3">
    <name type="scientific">Blepharisma stoltei</name>
    <dbReference type="NCBI Taxonomy" id="1481888"/>
    <lineage>
        <taxon>Eukaryota</taxon>
        <taxon>Sar</taxon>
        <taxon>Alveolata</taxon>
        <taxon>Ciliophora</taxon>
        <taxon>Postciliodesmatophora</taxon>
        <taxon>Heterotrichea</taxon>
        <taxon>Heterotrichida</taxon>
        <taxon>Blepharismidae</taxon>
        <taxon>Blepharisma</taxon>
    </lineage>
</organism>
<gene>
    <name evidence="2" type="ORF">BSTOLATCC_MIC45490</name>
</gene>
<reference evidence="2" key="1">
    <citation type="submission" date="2021-09" db="EMBL/GenBank/DDBJ databases">
        <authorList>
            <consortium name="AG Swart"/>
            <person name="Singh M."/>
            <person name="Singh A."/>
            <person name="Seah K."/>
            <person name="Emmerich C."/>
        </authorList>
    </citation>
    <scope>NUCLEOTIDE SEQUENCE</scope>
    <source>
        <strain evidence="2">ATCC30299</strain>
    </source>
</reference>
<keyword evidence="3" id="KW-1185">Reference proteome</keyword>
<keyword evidence="1" id="KW-0472">Membrane</keyword>
<feature type="transmembrane region" description="Helical" evidence="1">
    <location>
        <begin position="16"/>
        <end position="34"/>
    </location>
</feature>
<accession>A0AAU9JQN7</accession>
<dbReference type="AlphaFoldDB" id="A0AAU9JQN7"/>
<feature type="transmembrane region" description="Helical" evidence="1">
    <location>
        <begin position="41"/>
        <end position="60"/>
    </location>
</feature>
<keyword evidence="1" id="KW-0812">Transmembrane</keyword>
<keyword evidence="1" id="KW-1133">Transmembrane helix</keyword>
<evidence type="ECO:0000313" key="2">
    <source>
        <dbReference type="EMBL" id="CAG9328030.1"/>
    </source>
</evidence>
<proteinExistence type="predicted"/>
<comment type="caution">
    <text evidence="2">The sequence shown here is derived from an EMBL/GenBank/DDBJ whole genome shotgun (WGS) entry which is preliminary data.</text>
</comment>
<protein>
    <recommendedName>
        <fullName evidence="4">Photosystem I assembly protein Ycf4</fullName>
    </recommendedName>
</protein>
<dbReference type="Proteomes" id="UP001162131">
    <property type="component" value="Unassembled WGS sequence"/>
</dbReference>
<evidence type="ECO:0008006" key="4">
    <source>
        <dbReference type="Google" id="ProtNLM"/>
    </source>
</evidence>
<dbReference type="EMBL" id="CAJZBQ010000045">
    <property type="protein sequence ID" value="CAG9328030.1"/>
    <property type="molecule type" value="Genomic_DNA"/>
</dbReference>
<evidence type="ECO:0000256" key="1">
    <source>
        <dbReference type="SAM" id="Phobius"/>
    </source>
</evidence>